<dbReference type="InterPro" id="IPR049279">
    <property type="entry name" value="DUF3108-like"/>
</dbReference>
<keyword evidence="1" id="KW-0732">Signal</keyword>
<dbReference type="AlphaFoldDB" id="A0A501Q7F7"/>
<sequence>MKTKSITALLLLIGAFAKAQDCKNYYYFSENTSIETRTVLTDGTFKEREVAKPTDVTVNGNEISSVYSSIKYDKNGKAGEPQIAKIKCDGSGLRISFQMPMMDDGVQPQEQYLFYPATMKAGQQLESKVEFVINGKVKGKKMNVTFKIKDRKVVGPEKINTPMGMKDCMKIRFDLDVRFKIIGIGIPMKLEIHEWFVPGFGVVKTEAHKDGKLLETTTVTVTKNKK</sequence>
<protein>
    <recommendedName>
        <fullName evidence="2">DUF3108 domain-containing protein</fullName>
    </recommendedName>
</protein>
<reference evidence="3 4" key="2">
    <citation type="submission" date="2019-06" db="EMBL/GenBank/DDBJ databases">
        <authorList>
            <person name="Seo Y."/>
        </authorList>
    </citation>
    <scope>NUCLEOTIDE SEQUENCE [LARGE SCALE GENOMIC DNA]</scope>
    <source>
        <strain evidence="3 4">MaA-Y11</strain>
    </source>
</reference>
<proteinExistence type="predicted"/>
<gene>
    <name evidence="3" type="ORF">FJA49_09740</name>
</gene>
<dbReference type="Gene3D" id="2.40.360.20">
    <property type="match status" value="1"/>
</dbReference>
<name>A0A501Q7F7_9FLAO</name>
<keyword evidence="4" id="KW-1185">Reference proteome</keyword>
<reference evidence="3 4" key="1">
    <citation type="submission" date="2019-06" db="EMBL/GenBank/DDBJ databases">
        <title>Flavobacterium sp. MaA-Y11 from geoumgang.</title>
        <authorList>
            <person name="Jeong S."/>
        </authorList>
    </citation>
    <scope>NUCLEOTIDE SEQUENCE [LARGE SCALE GENOMIC DNA]</scope>
    <source>
        <strain evidence="3 4">MaA-Y11</strain>
    </source>
</reference>
<feature type="chain" id="PRO_5021351865" description="DUF3108 domain-containing protein" evidence="1">
    <location>
        <begin position="20"/>
        <end position="226"/>
    </location>
</feature>
<evidence type="ECO:0000256" key="1">
    <source>
        <dbReference type="SAM" id="SignalP"/>
    </source>
</evidence>
<evidence type="ECO:0000313" key="4">
    <source>
        <dbReference type="Proteomes" id="UP000319175"/>
    </source>
</evidence>
<feature type="signal peptide" evidence="1">
    <location>
        <begin position="1"/>
        <end position="19"/>
    </location>
</feature>
<dbReference type="RefSeq" id="WP_140000789.1">
    <property type="nucleotide sequence ID" value="NZ_VFJE01000054.1"/>
</dbReference>
<dbReference type="Proteomes" id="UP000319175">
    <property type="component" value="Unassembled WGS sequence"/>
</dbReference>
<accession>A0A501Q7F7</accession>
<feature type="domain" description="DUF3108" evidence="2">
    <location>
        <begin position="56"/>
        <end position="216"/>
    </location>
</feature>
<comment type="caution">
    <text evidence="3">The sequence shown here is derived from an EMBL/GenBank/DDBJ whole genome shotgun (WGS) entry which is preliminary data.</text>
</comment>
<dbReference type="Pfam" id="PF21347">
    <property type="entry name" value="DUF3108_like"/>
    <property type="match status" value="1"/>
</dbReference>
<dbReference type="OrthoDB" id="665223at2"/>
<organism evidence="3 4">
    <name type="scientific">Flavobacterium microcysteis</name>
    <dbReference type="NCBI Taxonomy" id="2596891"/>
    <lineage>
        <taxon>Bacteria</taxon>
        <taxon>Pseudomonadati</taxon>
        <taxon>Bacteroidota</taxon>
        <taxon>Flavobacteriia</taxon>
        <taxon>Flavobacteriales</taxon>
        <taxon>Flavobacteriaceae</taxon>
        <taxon>Flavobacterium</taxon>
    </lineage>
</organism>
<evidence type="ECO:0000259" key="2">
    <source>
        <dbReference type="Pfam" id="PF21347"/>
    </source>
</evidence>
<evidence type="ECO:0000313" key="3">
    <source>
        <dbReference type="EMBL" id="TPD68338.1"/>
    </source>
</evidence>
<dbReference type="EMBL" id="VFJE01000054">
    <property type="protein sequence ID" value="TPD68338.1"/>
    <property type="molecule type" value="Genomic_DNA"/>
</dbReference>